<accession>A0A9D0Z5N2</accession>
<dbReference type="Proteomes" id="UP000886874">
    <property type="component" value="Unassembled WGS sequence"/>
</dbReference>
<protein>
    <submittedName>
        <fullName evidence="1">Uncharacterized protein</fullName>
    </submittedName>
</protein>
<reference evidence="1" key="2">
    <citation type="journal article" date="2021" name="PeerJ">
        <title>Extensive microbial diversity within the chicken gut microbiome revealed by metagenomics and culture.</title>
        <authorList>
            <person name="Gilroy R."/>
            <person name="Ravi A."/>
            <person name="Getino M."/>
            <person name="Pursley I."/>
            <person name="Horton D.L."/>
            <person name="Alikhan N.F."/>
            <person name="Baker D."/>
            <person name="Gharbi K."/>
            <person name="Hall N."/>
            <person name="Watson M."/>
            <person name="Adriaenssens E.M."/>
            <person name="Foster-Nyarko E."/>
            <person name="Jarju S."/>
            <person name="Secka A."/>
            <person name="Antonio M."/>
            <person name="Oren A."/>
            <person name="Chaudhuri R.R."/>
            <person name="La Ragione R."/>
            <person name="Hildebrand F."/>
            <person name="Pallen M.J."/>
        </authorList>
    </citation>
    <scope>NUCLEOTIDE SEQUENCE</scope>
    <source>
        <strain evidence="1">ChiSjej2B20-13462</strain>
    </source>
</reference>
<sequence>MSSGKKNLRRVSVLVTAQTAHNIRRLAAMENTNEGRVIDKLVRDRMLQIRDLERLVTHHG</sequence>
<evidence type="ECO:0000313" key="2">
    <source>
        <dbReference type="Proteomes" id="UP000886874"/>
    </source>
</evidence>
<dbReference type="AlphaFoldDB" id="A0A9D0Z5N2"/>
<dbReference type="EMBL" id="DVFN01000051">
    <property type="protein sequence ID" value="HIQ69340.1"/>
    <property type="molecule type" value="Genomic_DNA"/>
</dbReference>
<evidence type="ECO:0000313" key="1">
    <source>
        <dbReference type="EMBL" id="HIQ69340.1"/>
    </source>
</evidence>
<comment type="caution">
    <text evidence="1">The sequence shown here is derived from an EMBL/GenBank/DDBJ whole genome shotgun (WGS) entry which is preliminary data.</text>
</comment>
<gene>
    <name evidence="1" type="ORF">IAA67_03290</name>
</gene>
<proteinExistence type="predicted"/>
<reference evidence="1" key="1">
    <citation type="submission" date="2020-10" db="EMBL/GenBank/DDBJ databases">
        <authorList>
            <person name="Gilroy R."/>
        </authorList>
    </citation>
    <scope>NUCLEOTIDE SEQUENCE</scope>
    <source>
        <strain evidence="1">ChiSjej2B20-13462</strain>
    </source>
</reference>
<name>A0A9D0Z5N2_9FIRM</name>
<organism evidence="1 2">
    <name type="scientific">Candidatus Avoscillospira stercorigallinarum</name>
    <dbReference type="NCBI Taxonomy" id="2840708"/>
    <lineage>
        <taxon>Bacteria</taxon>
        <taxon>Bacillati</taxon>
        <taxon>Bacillota</taxon>
        <taxon>Clostridia</taxon>
        <taxon>Eubacteriales</taxon>
        <taxon>Oscillospiraceae</taxon>
        <taxon>Oscillospiraceae incertae sedis</taxon>
        <taxon>Candidatus Avoscillospira</taxon>
    </lineage>
</organism>